<dbReference type="GO" id="GO:0004553">
    <property type="term" value="F:hydrolase activity, hydrolyzing O-glycosyl compounds"/>
    <property type="evidence" value="ECO:0007669"/>
    <property type="project" value="InterPro"/>
</dbReference>
<dbReference type="PANTHER" id="PTHR30124">
    <property type="entry name" value="MEMBRANE-BOUND LYTIC MUREIN TRANSGLYCOSYLASE A"/>
    <property type="match status" value="1"/>
</dbReference>
<dbReference type="PIRSF" id="PIRSF019422">
    <property type="entry name" value="MltA"/>
    <property type="match status" value="1"/>
</dbReference>
<dbReference type="GO" id="GO:0019867">
    <property type="term" value="C:outer membrane"/>
    <property type="evidence" value="ECO:0007669"/>
    <property type="project" value="InterPro"/>
</dbReference>
<name>A0A161R8K7_9PROT</name>
<comment type="catalytic activity">
    <reaction evidence="1">
        <text>Exolytic cleavage of the (1-&gt;4)-beta-glycosidic linkage between N-acetylmuramic acid (MurNAc) and N-acetylglucosamine (GlcNAc) residues in peptidoglycan, from either the reducing or the non-reducing ends of the peptidoglycan chains, with concomitant formation of a 1,6-anhydrobond in the MurNAc residue.</text>
        <dbReference type="EC" id="4.2.2.n1"/>
    </reaction>
</comment>
<dbReference type="OrthoDB" id="9783686at2"/>
<dbReference type="GO" id="GO:0009253">
    <property type="term" value="P:peptidoglycan catabolic process"/>
    <property type="evidence" value="ECO:0007669"/>
    <property type="project" value="TreeGrafter"/>
</dbReference>
<proteinExistence type="predicted"/>
<evidence type="ECO:0000256" key="3">
    <source>
        <dbReference type="ARBA" id="ARBA00023239"/>
    </source>
</evidence>
<dbReference type="Gene3D" id="2.40.40.10">
    <property type="entry name" value="RlpA-like domain"/>
    <property type="match status" value="1"/>
</dbReference>
<dbReference type="Proteomes" id="UP000075787">
    <property type="component" value="Unassembled WGS sequence"/>
</dbReference>
<accession>A0A161R8K7</accession>
<comment type="caution">
    <text evidence="7">The sequence shown here is derived from an EMBL/GenBank/DDBJ whole genome shotgun (WGS) entry which is preliminary data.</text>
</comment>
<evidence type="ECO:0000259" key="6">
    <source>
        <dbReference type="SMART" id="SM00925"/>
    </source>
</evidence>
<dbReference type="Pfam" id="PF03562">
    <property type="entry name" value="MltA"/>
    <property type="match status" value="1"/>
</dbReference>
<dbReference type="Pfam" id="PF06725">
    <property type="entry name" value="3D"/>
    <property type="match status" value="1"/>
</dbReference>
<feature type="domain" description="Lytic transglycosylase MltA" evidence="6">
    <location>
        <begin position="153"/>
        <end position="310"/>
    </location>
</feature>
<dbReference type="GO" id="GO:0071555">
    <property type="term" value="P:cell wall organization"/>
    <property type="evidence" value="ECO:0007669"/>
    <property type="project" value="UniProtKB-KW"/>
</dbReference>
<evidence type="ECO:0000256" key="5">
    <source>
        <dbReference type="ARBA" id="ARBA00030918"/>
    </source>
</evidence>
<evidence type="ECO:0000256" key="4">
    <source>
        <dbReference type="ARBA" id="ARBA00023316"/>
    </source>
</evidence>
<keyword evidence="4" id="KW-0961">Cell wall biogenesis/degradation</keyword>
<dbReference type="AlphaFoldDB" id="A0A161R8K7"/>
<dbReference type="GO" id="GO:0008933">
    <property type="term" value="F:peptidoglycan lytic transglycosylase activity"/>
    <property type="evidence" value="ECO:0007669"/>
    <property type="project" value="TreeGrafter"/>
</dbReference>
<evidence type="ECO:0000256" key="2">
    <source>
        <dbReference type="ARBA" id="ARBA00012587"/>
    </source>
</evidence>
<dbReference type="EMBL" id="LPZR01000007">
    <property type="protein sequence ID" value="KYO57703.1"/>
    <property type="molecule type" value="Genomic_DNA"/>
</dbReference>
<dbReference type="CDD" id="cd14668">
    <property type="entry name" value="mlta_B"/>
    <property type="match status" value="1"/>
</dbReference>
<dbReference type="InterPro" id="IPR005300">
    <property type="entry name" value="MltA_B"/>
</dbReference>
<organism evidence="7 8">
    <name type="scientific">Tistrella mobilis</name>
    <dbReference type="NCBI Taxonomy" id="171437"/>
    <lineage>
        <taxon>Bacteria</taxon>
        <taxon>Pseudomonadati</taxon>
        <taxon>Pseudomonadota</taxon>
        <taxon>Alphaproteobacteria</taxon>
        <taxon>Geminicoccales</taxon>
        <taxon>Geminicoccaceae</taxon>
        <taxon>Tistrella</taxon>
    </lineage>
</organism>
<dbReference type="PANTHER" id="PTHR30124:SF0">
    <property type="entry name" value="MEMBRANE-BOUND LYTIC MUREIN TRANSGLYCOSYLASE A"/>
    <property type="match status" value="1"/>
</dbReference>
<dbReference type="Gene3D" id="2.40.240.50">
    <property type="entry name" value="Barwin-like endoglucanases"/>
    <property type="match status" value="1"/>
</dbReference>
<reference evidence="7 8" key="1">
    <citation type="submission" date="2015-12" db="EMBL/GenBank/DDBJ databases">
        <title>Genome sequence of Tistrella mobilis MCCC 1A02139.</title>
        <authorList>
            <person name="Lu L."/>
            <person name="Lai Q."/>
            <person name="Shao Z."/>
            <person name="Qian P."/>
        </authorList>
    </citation>
    <scope>NUCLEOTIDE SEQUENCE [LARGE SCALE GENOMIC DNA]</scope>
    <source>
        <strain evidence="7 8">MCCC 1A02139</strain>
    </source>
</reference>
<sequence length="427" mass="45593">MRGRSLRLAGAFAVLALAGAALIGGWYLSTRNLPEPETPPAPQPAVTAEGPRFTRIAFGDLPGWDDDDQSAALGAFQISCRIILRRPVAAPLDRGGRFGTVGHWRDVCGAAVDLPLDDAGAARAFFERHFNAWQVAKPDGDTNGLFTGYYEPELAGSLTPDARHDVPLYRLPEDLVVADLGAFDDALDGRRLVGRVADGRFAPYYDRAAIADGVLDGRGLELLWVDDPVDAFFLQIQGSGRVRLPDGRVLRVGYAGANGRPYRSIGKVLIDQGEMKPEEVSLQSLRAWLAAHPDRMVSILDQNPSYVFFRLLDDDGPLGAMGAVLSPGRSLAVDRSMLPLGAPVWLDASYPAGVGALSETPLRRLMIAQDTGGAIKGAVRGDVFWGPGDFAELVAGRMKERGSYAVLLPLAIDPSTVPAPETEAAGG</sequence>
<dbReference type="InterPro" id="IPR026044">
    <property type="entry name" value="MltA"/>
</dbReference>
<dbReference type="CDD" id="cd14485">
    <property type="entry name" value="mltA_like_LT_A"/>
    <property type="match status" value="1"/>
</dbReference>
<protein>
    <recommendedName>
        <fullName evidence="2">peptidoglycan lytic exotransglycosylase</fullName>
        <ecNumber evidence="2">4.2.2.n1</ecNumber>
    </recommendedName>
    <alternativeName>
        <fullName evidence="5">Murein hydrolase A</fullName>
    </alternativeName>
</protein>
<dbReference type="EC" id="4.2.2.n1" evidence="2"/>
<gene>
    <name evidence="7" type="ORF">AUP44_19085</name>
</gene>
<dbReference type="InterPro" id="IPR010611">
    <property type="entry name" value="3D_dom"/>
</dbReference>
<dbReference type="GO" id="GO:0009254">
    <property type="term" value="P:peptidoglycan turnover"/>
    <property type="evidence" value="ECO:0007669"/>
    <property type="project" value="InterPro"/>
</dbReference>
<dbReference type="SUPFAM" id="SSF50685">
    <property type="entry name" value="Barwin-like endoglucanases"/>
    <property type="match status" value="1"/>
</dbReference>
<keyword evidence="3" id="KW-0456">Lyase</keyword>
<evidence type="ECO:0000256" key="1">
    <source>
        <dbReference type="ARBA" id="ARBA00001420"/>
    </source>
</evidence>
<evidence type="ECO:0000313" key="8">
    <source>
        <dbReference type="Proteomes" id="UP000075787"/>
    </source>
</evidence>
<dbReference type="InterPro" id="IPR036908">
    <property type="entry name" value="RlpA-like_sf"/>
</dbReference>
<evidence type="ECO:0000313" key="7">
    <source>
        <dbReference type="EMBL" id="KYO57703.1"/>
    </source>
</evidence>
<dbReference type="SMART" id="SM00925">
    <property type="entry name" value="MltA"/>
    <property type="match status" value="1"/>
</dbReference>